<evidence type="ECO:0000256" key="8">
    <source>
        <dbReference type="PROSITE-ProRule" id="PRU01363"/>
    </source>
</evidence>
<dbReference type="Gene3D" id="3.40.50.720">
    <property type="entry name" value="NAD(P)-binding Rossmann-like Domain"/>
    <property type="match status" value="2"/>
</dbReference>
<dbReference type="InterPro" id="IPR049551">
    <property type="entry name" value="PKS_DH_C"/>
</dbReference>
<dbReference type="CDD" id="cd05195">
    <property type="entry name" value="enoyl_red"/>
    <property type="match status" value="1"/>
</dbReference>
<evidence type="ECO:0000259" key="10">
    <source>
        <dbReference type="PROSITE" id="PS50075"/>
    </source>
</evidence>
<dbReference type="Gene3D" id="3.40.366.10">
    <property type="entry name" value="Malonyl-Coenzyme A Acyl Carrier Protein, domain 2"/>
    <property type="match status" value="1"/>
</dbReference>
<protein>
    <submittedName>
        <fullName evidence="13">Type I Iterative PKS</fullName>
    </submittedName>
</protein>
<dbReference type="SMART" id="SM00822">
    <property type="entry name" value="PKS_KR"/>
    <property type="match status" value="1"/>
</dbReference>
<dbReference type="SUPFAM" id="SSF50129">
    <property type="entry name" value="GroES-like"/>
    <property type="match status" value="1"/>
</dbReference>
<dbReference type="SUPFAM" id="SSF47336">
    <property type="entry name" value="ACP-like"/>
    <property type="match status" value="1"/>
</dbReference>
<dbReference type="PROSITE" id="PS50075">
    <property type="entry name" value="CARRIER"/>
    <property type="match status" value="1"/>
</dbReference>
<evidence type="ECO:0000256" key="5">
    <source>
        <dbReference type="ARBA" id="ARBA00023002"/>
    </source>
</evidence>
<dbReference type="Gene3D" id="3.90.180.10">
    <property type="entry name" value="Medium-chain alcohol dehydrogenases, catalytic domain"/>
    <property type="match status" value="1"/>
</dbReference>
<dbReference type="Pfam" id="PF16197">
    <property type="entry name" value="KAsynt_C_assoc"/>
    <property type="match status" value="1"/>
</dbReference>
<evidence type="ECO:0000256" key="6">
    <source>
        <dbReference type="ARBA" id="ARBA00023268"/>
    </source>
</evidence>
<dbReference type="CDD" id="cd00833">
    <property type="entry name" value="PKS"/>
    <property type="match status" value="1"/>
</dbReference>
<dbReference type="InterPro" id="IPR056501">
    <property type="entry name" value="NAD-bd_HRPKS_sdrA"/>
</dbReference>
<dbReference type="Pfam" id="PF14765">
    <property type="entry name" value="PS-DH"/>
    <property type="match status" value="1"/>
</dbReference>
<evidence type="ECO:0000259" key="12">
    <source>
        <dbReference type="PROSITE" id="PS52019"/>
    </source>
</evidence>
<dbReference type="Pfam" id="PF00698">
    <property type="entry name" value="Acyl_transf_1"/>
    <property type="match status" value="1"/>
</dbReference>
<evidence type="ECO:0000256" key="3">
    <source>
        <dbReference type="ARBA" id="ARBA00022679"/>
    </source>
</evidence>
<dbReference type="Gene3D" id="3.40.50.150">
    <property type="entry name" value="Vaccinia Virus protein VP39"/>
    <property type="match status" value="1"/>
</dbReference>
<keyword evidence="4" id="KW-0521">NADP</keyword>
<dbReference type="SUPFAM" id="SSF53901">
    <property type="entry name" value="Thiolase-like"/>
    <property type="match status" value="1"/>
</dbReference>
<dbReference type="InterPro" id="IPR018201">
    <property type="entry name" value="Ketoacyl_synth_AS"/>
</dbReference>
<dbReference type="Proteomes" id="UP001320420">
    <property type="component" value="Unassembled WGS sequence"/>
</dbReference>
<feature type="domain" description="Ketosynthase family 3 (KS3)" evidence="11">
    <location>
        <begin position="12"/>
        <end position="441"/>
    </location>
</feature>
<feature type="region of interest" description="N-terminal hotdog fold" evidence="8">
    <location>
        <begin position="852"/>
        <end position="997"/>
    </location>
</feature>
<reference evidence="13 14" key="1">
    <citation type="submission" date="2024-02" db="EMBL/GenBank/DDBJ databases">
        <title>De novo assembly and annotation of 12 fungi associated with fruit tree decline syndrome in Ontario, Canada.</title>
        <authorList>
            <person name="Sulman M."/>
            <person name="Ellouze W."/>
            <person name="Ilyukhin E."/>
        </authorList>
    </citation>
    <scope>NUCLEOTIDE SEQUENCE [LARGE SCALE GENOMIC DNA]</scope>
    <source>
        <strain evidence="13 14">M11/M66-122</strain>
    </source>
</reference>
<dbReference type="InterPro" id="IPR016036">
    <property type="entry name" value="Malonyl_transacylase_ACP-bd"/>
</dbReference>
<dbReference type="InterPro" id="IPR049552">
    <property type="entry name" value="PKS_DH_N"/>
</dbReference>
<evidence type="ECO:0000256" key="9">
    <source>
        <dbReference type="SAM" id="MobiDB-lite"/>
    </source>
</evidence>
<dbReference type="GO" id="GO:0031177">
    <property type="term" value="F:phosphopantetheine binding"/>
    <property type="evidence" value="ECO:0007669"/>
    <property type="project" value="InterPro"/>
</dbReference>
<dbReference type="InterPro" id="IPR006162">
    <property type="entry name" value="Ppantetheine_attach_site"/>
</dbReference>
<dbReference type="SMART" id="SM01294">
    <property type="entry name" value="PKS_PP_betabranch"/>
    <property type="match status" value="1"/>
</dbReference>
<dbReference type="SMART" id="SM00829">
    <property type="entry name" value="PKS_ER"/>
    <property type="match status" value="1"/>
</dbReference>
<dbReference type="InterPro" id="IPR013154">
    <property type="entry name" value="ADH-like_N"/>
</dbReference>
<dbReference type="Pfam" id="PF23297">
    <property type="entry name" value="ACP_SdgA_C"/>
    <property type="match status" value="1"/>
</dbReference>
<dbReference type="InterPro" id="IPR029063">
    <property type="entry name" value="SAM-dependent_MTases_sf"/>
</dbReference>
<dbReference type="InterPro" id="IPR036291">
    <property type="entry name" value="NAD(P)-bd_dom_sf"/>
</dbReference>
<dbReference type="EMBL" id="JAKJXP020000020">
    <property type="protein sequence ID" value="KAK7754515.1"/>
    <property type="molecule type" value="Genomic_DNA"/>
</dbReference>
<dbReference type="Pfam" id="PF00109">
    <property type="entry name" value="ketoacyl-synt"/>
    <property type="match status" value="1"/>
</dbReference>
<dbReference type="InterPro" id="IPR014030">
    <property type="entry name" value="Ketoacyl_synth_N"/>
</dbReference>
<dbReference type="InterPro" id="IPR050091">
    <property type="entry name" value="PKS_NRPS_Biosynth_Enz"/>
</dbReference>
<dbReference type="Pfam" id="PF02801">
    <property type="entry name" value="Ketoacyl-synt_C"/>
    <property type="match status" value="1"/>
</dbReference>
<dbReference type="InterPro" id="IPR013968">
    <property type="entry name" value="PKS_KR"/>
</dbReference>
<dbReference type="GO" id="GO:0004315">
    <property type="term" value="F:3-oxoacyl-[acyl-carrier-protein] synthase activity"/>
    <property type="evidence" value="ECO:0007669"/>
    <property type="project" value="InterPro"/>
</dbReference>
<feature type="region of interest" description="C-terminal hotdog fold" evidence="8">
    <location>
        <begin position="1020"/>
        <end position="1174"/>
    </location>
</feature>
<dbReference type="PANTHER" id="PTHR43775">
    <property type="entry name" value="FATTY ACID SYNTHASE"/>
    <property type="match status" value="1"/>
</dbReference>
<dbReference type="PANTHER" id="PTHR43775:SF29">
    <property type="entry name" value="ASPERFURANONE POLYKETIDE SYNTHASE AFOG-RELATED"/>
    <property type="match status" value="1"/>
</dbReference>
<dbReference type="Gene3D" id="1.10.1200.10">
    <property type="entry name" value="ACP-like"/>
    <property type="match status" value="1"/>
</dbReference>
<dbReference type="InterPro" id="IPR036736">
    <property type="entry name" value="ACP-like_sf"/>
</dbReference>
<evidence type="ECO:0000256" key="4">
    <source>
        <dbReference type="ARBA" id="ARBA00022857"/>
    </source>
</evidence>
<dbReference type="SUPFAM" id="SSF51735">
    <property type="entry name" value="NAD(P)-binding Rossmann-fold domains"/>
    <property type="match status" value="2"/>
</dbReference>
<dbReference type="InterPro" id="IPR049900">
    <property type="entry name" value="PKS_mFAS_DH"/>
</dbReference>
<dbReference type="InterPro" id="IPR014031">
    <property type="entry name" value="Ketoacyl_synth_C"/>
</dbReference>
<dbReference type="InterPro" id="IPR020843">
    <property type="entry name" value="ER"/>
</dbReference>
<dbReference type="InterPro" id="IPR013217">
    <property type="entry name" value="Methyltransf_12"/>
</dbReference>
<dbReference type="InterPro" id="IPR057326">
    <property type="entry name" value="KR_dom"/>
</dbReference>
<evidence type="ECO:0000256" key="1">
    <source>
        <dbReference type="ARBA" id="ARBA00022450"/>
    </source>
</evidence>
<feature type="active site" description="Proton acceptor; for dehydratase activity" evidence="8">
    <location>
        <position position="884"/>
    </location>
</feature>
<dbReference type="SUPFAM" id="SSF53335">
    <property type="entry name" value="S-adenosyl-L-methionine-dependent methyltransferases"/>
    <property type="match status" value="1"/>
</dbReference>
<dbReference type="InterPro" id="IPR014043">
    <property type="entry name" value="Acyl_transferase_dom"/>
</dbReference>
<dbReference type="PROSITE" id="PS00606">
    <property type="entry name" value="KS3_1"/>
    <property type="match status" value="1"/>
</dbReference>
<keyword evidence="5" id="KW-0560">Oxidoreductase</keyword>
<evidence type="ECO:0000259" key="11">
    <source>
        <dbReference type="PROSITE" id="PS52004"/>
    </source>
</evidence>
<dbReference type="SMART" id="SM00827">
    <property type="entry name" value="PKS_AT"/>
    <property type="match status" value="1"/>
</dbReference>
<dbReference type="InterPro" id="IPR001227">
    <property type="entry name" value="Ac_transferase_dom_sf"/>
</dbReference>
<dbReference type="InterPro" id="IPR020807">
    <property type="entry name" value="PKS_DH"/>
</dbReference>
<dbReference type="InterPro" id="IPR009081">
    <property type="entry name" value="PP-bd_ACP"/>
</dbReference>
<dbReference type="InterPro" id="IPR016035">
    <property type="entry name" value="Acyl_Trfase/lysoPLipase"/>
</dbReference>
<dbReference type="SMART" id="SM00823">
    <property type="entry name" value="PKS_PP"/>
    <property type="match status" value="1"/>
</dbReference>
<keyword evidence="2" id="KW-0597">Phosphoprotein</keyword>
<dbReference type="InterPro" id="IPR016039">
    <property type="entry name" value="Thiolase-like"/>
</dbReference>
<evidence type="ECO:0000313" key="13">
    <source>
        <dbReference type="EMBL" id="KAK7754515.1"/>
    </source>
</evidence>
<comment type="caution">
    <text evidence="13">The sequence shown here is derived from an EMBL/GenBank/DDBJ whole genome shotgun (WGS) entry which is preliminary data.</text>
</comment>
<keyword evidence="6" id="KW-0511">Multifunctional enzyme</keyword>
<dbReference type="SUPFAM" id="SSF52151">
    <property type="entry name" value="FabD/lysophospholipase-like"/>
    <property type="match status" value="1"/>
</dbReference>
<dbReference type="InterPro" id="IPR032821">
    <property type="entry name" value="PKS_assoc"/>
</dbReference>
<dbReference type="Pfam" id="PF23114">
    <property type="entry name" value="NAD-bd_HRPKS_sdrA"/>
    <property type="match status" value="1"/>
</dbReference>
<dbReference type="GO" id="GO:0030639">
    <property type="term" value="P:polyketide biosynthetic process"/>
    <property type="evidence" value="ECO:0007669"/>
    <property type="project" value="UniProtKB-ARBA"/>
</dbReference>
<dbReference type="Pfam" id="PF08242">
    <property type="entry name" value="Methyltransf_12"/>
    <property type="match status" value="1"/>
</dbReference>
<keyword evidence="3" id="KW-0808">Transferase</keyword>
<dbReference type="GO" id="GO:0016491">
    <property type="term" value="F:oxidoreductase activity"/>
    <property type="evidence" value="ECO:0007669"/>
    <property type="project" value="UniProtKB-KW"/>
</dbReference>
<dbReference type="Pfam" id="PF00107">
    <property type="entry name" value="ADH_zinc_N"/>
    <property type="match status" value="1"/>
</dbReference>
<evidence type="ECO:0000256" key="2">
    <source>
        <dbReference type="ARBA" id="ARBA00022553"/>
    </source>
</evidence>
<feature type="domain" description="PKS/mFAS DH" evidence="12">
    <location>
        <begin position="852"/>
        <end position="1174"/>
    </location>
</feature>
<dbReference type="Pfam" id="PF08240">
    <property type="entry name" value="ADH_N"/>
    <property type="match status" value="1"/>
</dbReference>
<dbReference type="Gene3D" id="3.10.129.110">
    <property type="entry name" value="Polyketide synthase dehydratase"/>
    <property type="match status" value="1"/>
</dbReference>
<accession>A0AAN9USQ2</accession>
<dbReference type="GO" id="GO:0004312">
    <property type="term" value="F:fatty acid synthase activity"/>
    <property type="evidence" value="ECO:0007669"/>
    <property type="project" value="TreeGrafter"/>
</dbReference>
<proteinExistence type="predicted"/>
<sequence>MGSEGNSGSNEAMPIAIVGIGCRLPGGASSGEKFWDLLMKKQSARSETPPDRYNVDGFYHPDGEKNGTINVRGGHYLEEDISAFDARFFSISPAEALSMDPMQRMLLEVVYEATENAGIPIASLSGTETGCYVGCFTNDYDQIAKRDPEVLPKYHAVGTGPSILSNRVSFCFNLQGPSMTIDTACSSSLVAVHLACQSLRTGESKTAIVGATNAILNPDMNIGMTNLHFLSPDSVCHAFDSRANGYARGEGMVAVILKPLNEAIRNGDTIRAVIRGSALNSNGRNTGITLPSREAQARLIRSAYAQAGASCDPAMTTYCEAHGTGTPAGDPVECGAIGDALGVHRPDGEDGKLFVGSVKTNIGHLEGSSGLAGLIKAALSVEKGVIAPNIWFEKGNPEIDFDGWKIRVPTEAIPWPVDGLRRASVNGFGYGGTNSHAYAEHLNSEMPKNEDGFLDDLAFTLCQGAQWWAMGRELMQYPVFAESIAACDKAVQSFGSSWSLQEELLKDQRSSRINNAEFSQPLCAALQIALVDLYASWNIFPSRVVGHSSGEIGAAYATGALSLETAMCVAYYRGLITPIFKPIKGGMMAAGLTEDEATKEIEAMGDSHGKVVVACVNSPRSVTISGDMPAITHLQEDLTSRRIFARKLQVESAFHSHHMLAIADEYRQRLSDMEFVPWDQRNQIVMFSSSLGSPRTVTADDDLSADYWVNNMVSCVRFSGALAKLCTEVVGEESGTVDILIELGPHAALAGPVKQVLANLPGVEQQGTSPIPYFSALARGKDAAVTALATAASLFTHGYPTDLHAANFPQSSTKPELSVLTNLPTYSWNRALKYWSESRLSHDYRFRRFPRTDILGAPVSDWNPMEPRWRNFIRLSEQPWVGDHVVQGAIAYPAAGYCCMAVEAVAQMSIVSAVQAEEAGQTQKPIKEYKLRNVEISRALLVPQSEEGVEVMFSMRPEPASDTVSGDWSEFRIYSYTNAGGWAEHCRGSVSAVYQSDEDSLATEGDEHRTIIQRAKNTCKTNIACDKLYAGLATMGLSYGPEFQGIIDVSAGENQALGTVRVTDTKTKIPKGYEFDRLVHPATLDALLQMGIAALTQGNLENLTQPHVPTWIQQLTISSDISAPIGRDFQVVADCKRHGSREANANVTAVEDGGKPAMQIKGVRLIAISLGVDDGELEIPKHCASAEWEPDVDLLVNQEIHNILEKAVDVPTDSDFARLQDREFLAYYFIDRVLKEICEDELETMEPHHQKFFRYMKYQRDLVLAKKHEQQTEDWSYLHEPHVIARAKLVITELESSGPEGLMFVRMGQALVSVLRQKVQPLALMMKDNLLFDYYHHAPGSKGTYPKVQRYLLMLTHKYPDLEYLEIGAGTGGCTRPALEALSGYGNRRYPRFKSYTYTDVSPGFFEQAARNFGSYAGADKMEFMKLDIEQDLGLQPGFEDGRQFDVVVAANVLHATYDMARTIRHVRKLLRPGGKLLLLEVTHSMPSLSLVFGNLPGWWNCVEPEREYGPLLNESQWRDILTTHGFADLDVCSPDVSDPLFEQASVIVATAVETEPEPEMSGSVGAARALIVMPDKMPDNRAIIDVTKARLIDDGVCVTSRTLEQSENEDLSKVAVISFAELEESVVASIGPTAFHALQRLVRDSAGIIWVTRGGTATAGTRPELAVFQGLARSLRGENEDVPCVTIDLDAQQPLSGEGAADLVRRVFGQNFGPRSGVHVKARVVDREFSEAEGVLRIKRTIENPKLDQRILAKAKSAYLDPEPQDIWGSERPLQVKIRTVGKLDSLVFDEDTTIAAEQLPEDHVQIDIQAVGLSLRDASICLGEVVDDHLGNECAGVITHVGNAAHHLAVGDRVAAWCPGSIATVIRSPAASVQKIPNTMSFTAAAAIPSAFVTAYYSLIHVARVRNRDSVLIHDAASPVGQAAIQVAKLHSAQVFVTVDSEEKKRVISEVYGIPGTHILSNRNASFAKTVKKATGGHGVDIVINSLVGEALQATWEVIAPFGRFIELGKSDAETLDRQGLGTFARNVSFTAVDTIDILRQDRDLASELFAETMQLVRAGYAKEASPLLVEPFSKINDCMKLLWDGKHEGKIVLEPRQGDLVPVVPRGLERITFREDASYLLAGGLGGIGRSISKWMVKNGARHFIYVSRRGLAPPKAAKFVQELESTGARTAVLQCDVADEKKLRECLSEALTTMPPIRGVINGAMDLRDSIFTNMPYDSFMAGVRPKVQGSWSLHQATLQQPLDFFVMLTSGASFFGSVGQANYVAACTYQTSLAVHRRSLGLPATAYDVGKVVDMGYVVEDETAASGRNLNHLGMPDVHEPEFLAILEQCMLTAPGSDGNGNMPNGYVVTGIHSTNDPAQGVEWPFWSRDPVFSHMDFVRPHLRKTKNDGGGGASLTTHKRPLPDLLGEAPSLREAEAHVLEALKQKLARALMMSIEDLDAKRPMSAYGVDSLIAVELRNWLSRDAAVELPVFEILQPPSLNALARQVVNKSPLVKAKKSGE</sequence>
<feature type="domain" description="Carrier" evidence="10">
    <location>
        <begin position="2420"/>
        <end position="2497"/>
    </location>
</feature>
<dbReference type="InterPro" id="IPR020841">
    <property type="entry name" value="PKS_Beta-ketoAc_synthase_dom"/>
</dbReference>
<dbReference type="PROSITE" id="PS52004">
    <property type="entry name" value="KS3_2"/>
    <property type="match status" value="1"/>
</dbReference>
<dbReference type="InterPro" id="IPR020806">
    <property type="entry name" value="PKS_PP-bd"/>
</dbReference>
<name>A0AAN9USQ2_9PEZI</name>
<dbReference type="SMART" id="SM00826">
    <property type="entry name" value="PKS_DH"/>
    <property type="match status" value="1"/>
</dbReference>
<gene>
    <name evidence="13" type="ORF">SLS62_003535</name>
</gene>
<dbReference type="InterPro" id="IPR011032">
    <property type="entry name" value="GroES-like_sf"/>
</dbReference>
<dbReference type="Pfam" id="PF21089">
    <property type="entry name" value="PKS_DH_N"/>
    <property type="match status" value="1"/>
</dbReference>
<keyword evidence="7" id="KW-0012">Acyltransferase</keyword>
<evidence type="ECO:0000256" key="7">
    <source>
        <dbReference type="ARBA" id="ARBA00023315"/>
    </source>
</evidence>
<dbReference type="InterPro" id="IPR042104">
    <property type="entry name" value="PKS_dehydratase_sf"/>
</dbReference>
<dbReference type="GO" id="GO:0006633">
    <property type="term" value="P:fatty acid biosynthetic process"/>
    <property type="evidence" value="ECO:0007669"/>
    <property type="project" value="InterPro"/>
</dbReference>
<dbReference type="Pfam" id="PF08659">
    <property type="entry name" value="KR"/>
    <property type="match status" value="1"/>
</dbReference>
<dbReference type="PROSITE" id="PS00012">
    <property type="entry name" value="PHOSPHOPANTETHEINE"/>
    <property type="match status" value="1"/>
</dbReference>
<keyword evidence="1" id="KW-0596">Phosphopantetheine</keyword>
<organism evidence="13 14">
    <name type="scientific">Diatrype stigma</name>
    <dbReference type="NCBI Taxonomy" id="117547"/>
    <lineage>
        <taxon>Eukaryota</taxon>
        <taxon>Fungi</taxon>
        <taxon>Dikarya</taxon>
        <taxon>Ascomycota</taxon>
        <taxon>Pezizomycotina</taxon>
        <taxon>Sordariomycetes</taxon>
        <taxon>Xylariomycetidae</taxon>
        <taxon>Xylariales</taxon>
        <taxon>Diatrypaceae</taxon>
        <taxon>Diatrype</taxon>
    </lineage>
</organism>
<keyword evidence="14" id="KW-1185">Reference proteome</keyword>
<dbReference type="SUPFAM" id="SSF55048">
    <property type="entry name" value="Probable ACP-binding domain of malonyl-CoA ACP transacylase"/>
    <property type="match status" value="1"/>
</dbReference>
<dbReference type="CDD" id="cd02440">
    <property type="entry name" value="AdoMet_MTases"/>
    <property type="match status" value="1"/>
</dbReference>
<feature type="active site" description="Proton donor; for dehydratase activity" evidence="8">
    <location>
        <position position="1085"/>
    </location>
</feature>
<dbReference type="Gene3D" id="3.40.47.10">
    <property type="match status" value="1"/>
</dbReference>
<dbReference type="InterPro" id="IPR013149">
    <property type="entry name" value="ADH-like_C"/>
</dbReference>
<dbReference type="PROSITE" id="PS52019">
    <property type="entry name" value="PKS_MFAS_DH"/>
    <property type="match status" value="1"/>
</dbReference>
<evidence type="ECO:0000313" key="14">
    <source>
        <dbReference type="Proteomes" id="UP001320420"/>
    </source>
</evidence>
<feature type="region of interest" description="Disordered" evidence="9">
    <location>
        <begin position="2389"/>
        <end position="2408"/>
    </location>
</feature>
<dbReference type="SMART" id="SM00825">
    <property type="entry name" value="PKS_KS"/>
    <property type="match status" value="1"/>
</dbReference>